<dbReference type="EMBL" id="MU004568">
    <property type="protein sequence ID" value="KAF2647965.1"/>
    <property type="molecule type" value="Genomic_DNA"/>
</dbReference>
<protein>
    <recommendedName>
        <fullName evidence="5">Tat pathway signal sequence</fullName>
    </recommendedName>
</protein>
<dbReference type="AlphaFoldDB" id="A0A6A6SJC6"/>
<gene>
    <name evidence="3" type="ORF">K491DRAFT_583414</name>
</gene>
<feature type="non-terminal residue" evidence="3">
    <location>
        <position position="203"/>
    </location>
</feature>
<dbReference type="Pfam" id="PF11807">
    <property type="entry name" value="UstYa"/>
    <property type="match status" value="1"/>
</dbReference>
<comment type="similarity">
    <text evidence="2">Belongs to the ustYa family.</text>
</comment>
<dbReference type="Proteomes" id="UP000799324">
    <property type="component" value="Unassembled WGS sequence"/>
</dbReference>
<evidence type="ECO:0000313" key="3">
    <source>
        <dbReference type="EMBL" id="KAF2647965.1"/>
    </source>
</evidence>
<accession>A0A6A6SJC6</accession>
<proteinExistence type="inferred from homology"/>
<comment type="pathway">
    <text evidence="1">Mycotoxin biosynthesis.</text>
</comment>
<evidence type="ECO:0000256" key="2">
    <source>
        <dbReference type="ARBA" id="ARBA00035112"/>
    </source>
</evidence>
<name>A0A6A6SJC6_9PLEO</name>
<evidence type="ECO:0000256" key="1">
    <source>
        <dbReference type="ARBA" id="ARBA00004685"/>
    </source>
</evidence>
<evidence type="ECO:0000313" key="4">
    <source>
        <dbReference type="Proteomes" id="UP000799324"/>
    </source>
</evidence>
<dbReference type="GO" id="GO:0043386">
    <property type="term" value="P:mycotoxin biosynthetic process"/>
    <property type="evidence" value="ECO:0007669"/>
    <property type="project" value="InterPro"/>
</dbReference>
<dbReference type="PANTHER" id="PTHR33365:SF4">
    <property type="entry name" value="CYCLOCHLOROTINE BIOSYNTHESIS PROTEIN O"/>
    <property type="match status" value="1"/>
</dbReference>
<sequence length="203" mass="23485">APAIETIQYDEPAFFKGDIVQTNKWRGELGKRPSHEVDKAWDDIGVGIPGIRISAEELKRLGKKMVDGTRYQHEIPDEEGGYVAMLEVFHMLHCLDELRKALFYNWAYYGETYPNITVREVQEHHDHCVDAIRMSLMCSGDVTPVTFYDDSNVPRRRNSFPDFSTRHTCRNFDALVKWNWETDRAVMWEDVGDAITWDAKIGG</sequence>
<dbReference type="OrthoDB" id="3687641at2759"/>
<keyword evidence="4" id="KW-1185">Reference proteome</keyword>
<dbReference type="InterPro" id="IPR021765">
    <property type="entry name" value="UstYa-like"/>
</dbReference>
<evidence type="ECO:0008006" key="5">
    <source>
        <dbReference type="Google" id="ProtNLM"/>
    </source>
</evidence>
<organism evidence="3 4">
    <name type="scientific">Lophiostoma macrostomum CBS 122681</name>
    <dbReference type="NCBI Taxonomy" id="1314788"/>
    <lineage>
        <taxon>Eukaryota</taxon>
        <taxon>Fungi</taxon>
        <taxon>Dikarya</taxon>
        <taxon>Ascomycota</taxon>
        <taxon>Pezizomycotina</taxon>
        <taxon>Dothideomycetes</taxon>
        <taxon>Pleosporomycetidae</taxon>
        <taxon>Pleosporales</taxon>
        <taxon>Lophiostomataceae</taxon>
        <taxon>Lophiostoma</taxon>
    </lineage>
</organism>
<reference evidence="3" key="1">
    <citation type="journal article" date="2020" name="Stud. Mycol.">
        <title>101 Dothideomycetes genomes: a test case for predicting lifestyles and emergence of pathogens.</title>
        <authorList>
            <person name="Haridas S."/>
            <person name="Albert R."/>
            <person name="Binder M."/>
            <person name="Bloem J."/>
            <person name="Labutti K."/>
            <person name="Salamov A."/>
            <person name="Andreopoulos B."/>
            <person name="Baker S."/>
            <person name="Barry K."/>
            <person name="Bills G."/>
            <person name="Bluhm B."/>
            <person name="Cannon C."/>
            <person name="Castanera R."/>
            <person name="Culley D."/>
            <person name="Daum C."/>
            <person name="Ezra D."/>
            <person name="Gonzalez J."/>
            <person name="Henrissat B."/>
            <person name="Kuo A."/>
            <person name="Liang C."/>
            <person name="Lipzen A."/>
            <person name="Lutzoni F."/>
            <person name="Magnuson J."/>
            <person name="Mondo S."/>
            <person name="Nolan M."/>
            <person name="Ohm R."/>
            <person name="Pangilinan J."/>
            <person name="Park H.-J."/>
            <person name="Ramirez L."/>
            <person name="Alfaro M."/>
            <person name="Sun H."/>
            <person name="Tritt A."/>
            <person name="Yoshinaga Y."/>
            <person name="Zwiers L.-H."/>
            <person name="Turgeon B."/>
            <person name="Goodwin S."/>
            <person name="Spatafora J."/>
            <person name="Crous P."/>
            <person name="Grigoriev I."/>
        </authorList>
    </citation>
    <scope>NUCLEOTIDE SEQUENCE</scope>
    <source>
        <strain evidence="3">CBS 122681</strain>
    </source>
</reference>
<feature type="non-terminal residue" evidence="3">
    <location>
        <position position="1"/>
    </location>
</feature>
<dbReference type="PANTHER" id="PTHR33365">
    <property type="entry name" value="YALI0B05434P"/>
    <property type="match status" value="1"/>
</dbReference>